<dbReference type="VEuPathDB" id="FungiDB:H257_10808"/>
<dbReference type="PANTHER" id="PTHR31827:SF1">
    <property type="entry name" value="EMB|CAB89363.1"/>
    <property type="match status" value="1"/>
</dbReference>
<reference evidence="1 2" key="1">
    <citation type="submission" date="2019-06" db="EMBL/GenBank/DDBJ databases">
        <title>Genomics analysis of Aphanomyces spp. identifies a new class of oomycete effector associated with host adaptation.</title>
        <authorList>
            <person name="Gaulin E."/>
        </authorList>
    </citation>
    <scope>NUCLEOTIDE SEQUENCE [LARGE SCALE GENOMIC DNA]</scope>
    <source>
        <strain evidence="1 2">E</strain>
    </source>
</reference>
<dbReference type="Proteomes" id="UP000469452">
    <property type="component" value="Unassembled WGS sequence"/>
</dbReference>
<accession>A0A6A4ZLI4</accession>
<comment type="caution">
    <text evidence="1">The sequence shown here is derived from an EMBL/GenBank/DDBJ whole genome shotgun (WGS) entry which is preliminary data.</text>
</comment>
<evidence type="ECO:0000313" key="1">
    <source>
        <dbReference type="EMBL" id="KAF0709753.1"/>
    </source>
</evidence>
<name>A0A6A4ZLI4_APHAT</name>
<evidence type="ECO:0008006" key="3">
    <source>
        <dbReference type="Google" id="ProtNLM"/>
    </source>
</evidence>
<organism evidence="1 2">
    <name type="scientific">Aphanomyces astaci</name>
    <name type="common">Crayfish plague agent</name>
    <dbReference type="NCBI Taxonomy" id="112090"/>
    <lineage>
        <taxon>Eukaryota</taxon>
        <taxon>Sar</taxon>
        <taxon>Stramenopiles</taxon>
        <taxon>Oomycota</taxon>
        <taxon>Saprolegniomycetes</taxon>
        <taxon>Saprolegniales</taxon>
        <taxon>Verrucalvaceae</taxon>
        <taxon>Aphanomyces</taxon>
    </lineage>
</organism>
<sequence>MADKCFFNGCANECAMGTWKCEFHKNRVRCRSDDCRNQVYARYLCVRHGGKKKCQYPNCTGNARVGTYCCRHGATSKKKHCMMDGCTKVAHARRLCVGHGGGRLCKVEGCTAHARHAGCCRKHGRDIALDTSPVGVPMVKEEILPLPLLSLYDDDTTPLKSLMDQPFHYTMGLGDFSPIDVLDFDIAHADLDGLFDSAVFDCQWYL</sequence>
<dbReference type="AlphaFoldDB" id="A0A6A4ZLI4"/>
<protein>
    <recommendedName>
        <fullName evidence="3">WRKY transcription factor 19</fullName>
    </recommendedName>
</protein>
<evidence type="ECO:0000313" key="2">
    <source>
        <dbReference type="Proteomes" id="UP000469452"/>
    </source>
</evidence>
<proteinExistence type="predicted"/>
<gene>
    <name evidence="1" type="ORF">AaE_012780</name>
</gene>
<dbReference type="EMBL" id="VJMI01018714">
    <property type="protein sequence ID" value="KAF0709753.1"/>
    <property type="molecule type" value="Genomic_DNA"/>
</dbReference>
<dbReference type="PANTHER" id="PTHR31827">
    <property type="entry name" value="EMB|CAB89363.1"/>
    <property type="match status" value="1"/>
</dbReference>